<protein>
    <recommendedName>
        <fullName evidence="9">Iron permease</fullName>
    </recommendedName>
</protein>
<feature type="transmembrane region" description="Helical" evidence="6">
    <location>
        <begin position="169"/>
        <end position="190"/>
    </location>
</feature>
<comment type="similarity">
    <text evidence="2">Belongs to the oxidase-dependent Fe transporter (OFeT) (TC 9.A.10.1) family.</text>
</comment>
<evidence type="ECO:0000256" key="3">
    <source>
        <dbReference type="ARBA" id="ARBA00022692"/>
    </source>
</evidence>
<dbReference type="Pfam" id="PF03239">
    <property type="entry name" value="FTR1"/>
    <property type="match status" value="1"/>
</dbReference>
<feature type="transmembrane region" description="Helical" evidence="6">
    <location>
        <begin position="37"/>
        <end position="54"/>
    </location>
</feature>
<dbReference type="PANTHER" id="PTHR31632:SF2">
    <property type="entry name" value="PLASMA MEMBRANE IRON PERMEASE"/>
    <property type="match status" value="1"/>
</dbReference>
<comment type="caution">
    <text evidence="7">The sequence shown here is derived from an EMBL/GenBank/DDBJ whole genome shotgun (WGS) entry which is preliminary data.</text>
</comment>
<feature type="transmembrane region" description="Helical" evidence="6">
    <location>
        <begin position="231"/>
        <end position="248"/>
    </location>
</feature>
<evidence type="ECO:0000313" key="8">
    <source>
        <dbReference type="Proteomes" id="UP000298133"/>
    </source>
</evidence>
<keyword evidence="8" id="KW-1185">Reference proteome</keyword>
<evidence type="ECO:0000256" key="6">
    <source>
        <dbReference type="SAM" id="Phobius"/>
    </source>
</evidence>
<evidence type="ECO:0008006" key="9">
    <source>
        <dbReference type="Google" id="ProtNLM"/>
    </source>
</evidence>
<keyword evidence="3 6" id="KW-0812">Transmembrane</keyword>
<dbReference type="OrthoDB" id="5764104at2"/>
<keyword evidence="4 6" id="KW-1133">Transmembrane helix</keyword>
<organism evidence="7 8">
    <name type="scientific">Gammaproteobacteria bacterium LSUCC0057</name>
    <dbReference type="NCBI Taxonomy" id="2559237"/>
    <lineage>
        <taxon>Bacteria</taxon>
        <taxon>Pseudomonadati</taxon>
        <taxon>Pseudomonadota</taxon>
        <taxon>Gammaproteobacteria</taxon>
        <taxon>Cellvibrionales</taxon>
        <taxon>Porticoccaceae</taxon>
        <taxon>SAR92 clade</taxon>
    </lineage>
</organism>
<dbReference type="GO" id="GO:0015093">
    <property type="term" value="F:ferrous iron transmembrane transporter activity"/>
    <property type="evidence" value="ECO:0007669"/>
    <property type="project" value="TreeGrafter"/>
</dbReference>
<evidence type="ECO:0000256" key="5">
    <source>
        <dbReference type="ARBA" id="ARBA00023136"/>
    </source>
</evidence>
<dbReference type="PANTHER" id="PTHR31632">
    <property type="entry name" value="IRON TRANSPORTER FTH1"/>
    <property type="match status" value="1"/>
</dbReference>
<evidence type="ECO:0000256" key="4">
    <source>
        <dbReference type="ARBA" id="ARBA00022989"/>
    </source>
</evidence>
<dbReference type="EMBL" id="SPIA01000001">
    <property type="protein sequence ID" value="TFH68478.1"/>
    <property type="molecule type" value="Genomic_DNA"/>
</dbReference>
<name>A0A4Y8UJ63_9GAMM</name>
<evidence type="ECO:0000313" key="7">
    <source>
        <dbReference type="EMBL" id="TFH68478.1"/>
    </source>
</evidence>
<evidence type="ECO:0000256" key="1">
    <source>
        <dbReference type="ARBA" id="ARBA00004141"/>
    </source>
</evidence>
<dbReference type="Proteomes" id="UP000298133">
    <property type="component" value="Unassembled WGS sequence"/>
</dbReference>
<dbReference type="AlphaFoldDB" id="A0A4Y8UJ63"/>
<feature type="transmembrane region" description="Helical" evidence="6">
    <location>
        <begin position="134"/>
        <end position="157"/>
    </location>
</feature>
<dbReference type="GO" id="GO:0033573">
    <property type="term" value="C:high-affinity iron permease complex"/>
    <property type="evidence" value="ECO:0007669"/>
    <property type="project" value="InterPro"/>
</dbReference>
<gene>
    <name evidence="7" type="ORF">E3W66_00505</name>
</gene>
<evidence type="ECO:0000256" key="2">
    <source>
        <dbReference type="ARBA" id="ARBA00008333"/>
    </source>
</evidence>
<dbReference type="InterPro" id="IPR004923">
    <property type="entry name" value="FTR1/Fip1/EfeU"/>
</dbReference>
<reference evidence="7 8" key="1">
    <citation type="submission" date="2019-03" db="EMBL/GenBank/DDBJ databases">
        <title>Draft genome of Gammaproteobacteria bacterium LSUCC0057, a member of the SAR92 clade.</title>
        <authorList>
            <person name="Lanclos V.C."/>
            <person name="Doiron C."/>
            <person name="Henson M.W."/>
            <person name="Thrash J.C."/>
        </authorList>
    </citation>
    <scope>NUCLEOTIDE SEQUENCE [LARGE SCALE GENOMIC DNA]</scope>
    <source>
        <strain evidence="7 8">LSUCC0057</strain>
    </source>
</reference>
<accession>A0A4Y8UJ63</accession>
<sequence length="261" mass="27878">MILLNSIVVVLNETIEAGILISVLLSISHQLKLAPRWWLGGVALGVSGSLLYAQQLATLSEWFDYGGQEVINSSLQLTVFALTLAIIKLMISGHKRALVPVMALAMGLAMVREGAEIVVFYLGISTQSESTSSLLTSGFVGASIGASIGALIYYFLILIPGRHAARIQLLLLALISSGMVLQASQLLIQIDWLPVAAPLWNSSALLPEHSALGQLAYAVFGYESTPSATEMLLYIGALVLSLCVILLSKRQHCALSAAYLR</sequence>
<proteinExistence type="inferred from homology"/>
<keyword evidence="5 6" id="KW-0472">Membrane</keyword>
<comment type="subcellular location">
    <subcellularLocation>
        <location evidence="1">Membrane</location>
        <topology evidence="1">Multi-pass membrane protein</topology>
    </subcellularLocation>
</comment>
<feature type="transmembrane region" description="Helical" evidence="6">
    <location>
        <begin position="74"/>
        <end position="91"/>
    </location>
</feature>
<feature type="transmembrane region" description="Helical" evidence="6">
    <location>
        <begin position="98"/>
        <end position="122"/>
    </location>
</feature>